<dbReference type="SMART" id="SM01383">
    <property type="entry name" value="Ribosomal_L2"/>
    <property type="match status" value="1"/>
</dbReference>
<evidence type="ECO:0000256" key="1">
    <source>
        <dbReference type="ARBA" id="ARBA00005636"/>
    </source>
</evidence>
<dbReference type="Gene3D" id="2.30.30.30">
    <property type="match status" value="1"/>
</dbReference>
<dbReference type="SUPFAM" id="SSF50249">
    <property type="entry name" value="Nucleic acid-binding proteins"/>
    <property type="match status" value="1"/>
</dbReference>
<keyword evidence="2 4" id="KW-0689">Ribosomal protein</keyword>
<evidence type="ECO:0000256" key="3">
    <source>
        <dbReference type="ARBA" id="ARBA00023274"/>
    </source>
</evidence>
<feature type="domain" description="Large ribosomal subunit protein uL2 C-terminal" evidence="6">
    <location>
        <begin position="125"/>
        <end position="253"/>
    </location>
</feature>
<dbReference type="PANTHER" id="PTHR13691">
    <property type="entry name" value="RIBOSOMAL PROTEIN L2"/>
    <property type="match status" value="1"/>
</dbReference>
<dbReference type="GO" id="GO:0003735">
    <property type="term" value="F:structural constituent of ribosome"/>
    <property type="evidence" value="ECO:0007669"/>
    <property type="project" value="InterPro"/>
</dbReference>
<dbReference type="InterPro" id="IPR014722">
    <property type="entry name" value="Rib_uL2_dom2"/>
</dbReference>
<dbReference type="HAMAP" id="MF_01320_B">
    <property type="entry name" value="Ribosomal_uL2_B"/>
    <property type="match status" value="1"/>
</dbReference>
<dbReference type="GO" id="GO:0016740">
    <property type="term" value="F:transferase activity"/>
    <property type="evidence" value="ECO:0007669"/>
    <property type="project" value="InterPro"/>
</dbReference>
<accession>A0A7C5UTY2</accession>
<dbReference type="GO" id="GO:0019843">
    <property type="term" value="F:rRNA binding"/>
    <property type="evidence" value="ECO:0007669"/>
    <property type="project" value="UniProtKB-UniRule"/>
</dbReference>
<evidence type="ECO:0000256" key="4">
    <source>
        <dbReference type="HAMAP-Rule" id="MF_01320"/>
    </source>
</evidence>
<gene>
    <name evidence="4" type="primary">rplB</name>
    <name evidence="8" type="ORF">ENL96_00310</name>
</gene>
<dbReference type="InterPro" id="IPR022666">
    <property type="entry name" value="Ribosomal_uL2_RNA-bd_dom"/>
</dbReference>
<keyword evidence="4" id="KW-0699">rRNA-binding</keyword>
<dbReference type="Pfam" id="PF00181">
    <property type="entry name" value="Ribosomal_L2_N"/>
    <property type="match status" value="1"/>
</dbReference>
<dbReference type="InterPro" id="IPR012340">
    <property type="entry name" value="NA-bd_OB-fold"/>
</dbReference>
<dbReference type="PIRSF" id="PIRSF002158">
    <property type="entry name" value="Ribosomal_L2"/>
    <property type="match status" value="1"/>
</dbReference>
<dbReference type="SMART" id="SM01382">
    <property type="entry name" value="Ribosomal_L2_C"/>
    <property type="match status" value="1"/>
</dbReference>
<comment type="caution">
    <text evidence="8">The sequence shown here is derived from an EMBL/GenBank/DDBJ whole genome shotgun (WGS) entry which is preliminary data.</text>
</comment>
<dbReference type="InterPro" id="IPR014726">
    <property type="entry name" value="Ribosomal_uL2_dom3"/>
</dbReference>
<name>A0A7C5UTY2_UNCC3</name>
<feature type="region of interest" description="Disordered" evidence="5">
    <location>
        <begin position="250"/>
        <end position="280"/>
    </location>
</feature>
<keyword evidence="3 4" id="KW-0687">Ribonucleoprotein</keyword>
<dbReference type="Gene3D" id="2.40.50.140">
    <property type="entry name" value="Nucleic acid-binding proteins"/>
    <property type="match status" value="1"/>
</dbReference>
<feature type="compositionally biased region" description="Basic residues" evidence="5">
    <location>
        <begin position="253"/>
        <end position="264"/>
    </location>
</feature>
<dbReference type="NCBIfam" id="TIGR01171">
    <property type="entry name" value="rplB_bact"/>
    <property type="match status" value="1"/>
</dbReference>
<dbReference type="InterPro" id="IPR022669">
    <property type="entry name" value="Ribosomal_uL2_C"/>
</dbReference>
<dbReference type="InterPro" id="IPR005880">
    <property type="entry name" value="Ribosomal_uL2_bac/org-type"/>
</dbReference>
<reference evidence="8" key="1">
    <citation type="journal article" date="2020" name="mSystems">
        <title>Genome- and Community-Level Interaction Insights into Carbon Utilization and Element Cycling Functions of Hydrothermarchaeota in Hydrothermal Sediment.</title>
        <authorList>
            <person name="Zhou Z."/>
            <person name="Liu Y."/>
            <person name="Xu W."/>
            <person name="Pan J."/>
            <person name="Luo Z.H."/>
            <person name="Li M."/>
        </authorList>
    </citation>
    <scope>NUCLEOTIDE SEQUENCE [LARGE SCALE GENOMIC DNA]</scope>
    <source>
        <strain evidence="8">SpSt-1042</strain>
    </source>
</reference>
<dbReference type="FunFam" id="2.30.30.30:FF:000001">
    <property type="entry name" value="50S ribosomal protein L2"/>
    <property type="match status" value="1"/>
</dbReference>
<evidence type="ECO:0000259" key="6">
    <source>
        <dbReference type="SMART" id="SM01382"/>
    </source>
</evidence>
<comment type="similarity">
    <text evidence="1 4">Belongs to the universal ribosomal protein uL2 family.</text>
</comment>
<dbReference type="Gene3D" id="4.10.950.10">
    <property type="entry name" value="Ribosomal protein L2, domain 3"/>
    <property type="match status" value="1"/>
</dbReference>
<dbReference type="Pfam" id="PF03947">
    <property type="entry name" value="Ribosomal_L2_C"/>
    <property type="match status" value="1"/>
</dbReference>
<comment type="function">
    <text evidence="4">One of the primary rRNA binding proteins. Required for association of the 30S and 50S subunits to form the 70S ribosome, for tRNA binding and peptide bond formation. It has been suggested to have peptidyltransferase activity; this is somewhat controversial. Makes several contacts with the 16S rRNA in the 70S ribosome.</text>
</comment>
<feature type="domain" description="Large ribosomal subunit protein uL2 RNA-binding" evidence="7">
    <location>
        <begin position="43"/>
        <end position="119"/>
    </location>
</feature>
<dbReference type="AlphaFoldDB" id="A0A7C5UTY2"/>
<evidence type="ECO:0000313" key="8">
    <source>
        <dbReference type="EMBL" id="HHR91945.1"/>
    </source>
</evidence>
<dbReference type="InterPro" id="IPR008991">
    <property type="entry name" value="Translation_prot_SH3-like_sf"/>
</dbReference>
<dbReference type="SUPFAM" id="SSF50104">
    <property type="entry name" value="Translation proteins SH3-like domain"/>
    <property type="match status" value="1"/>
</dbReference>
<dbReference type="GO" id="GO:0015934">
    <property type="term" value="C:large ribosomal subunit"/>
    <property type="evidence" value="ECO:0007669"/>
    <property type="project" value="InterPro"/>
</dbReference>
<dbReference type="GO" id="GO:0002181">
    <property type="term" value="P:cytoplasmic translation"/>
    <property type="evidence" value="ECO:0007669"/>
    <property type="project" value="TreeGrafter"/>
</dbReference>
<organism evidence="8">
    <name type="scientific">candidate division CPR3 bacterium</name>
    <dbReference type="NCBI Taxonomy" id="2268181"/>
    <lineage>
        <taxon>Bacteria</taxon>
        <taxon>Bacteria division CPR3</taxon>
    </lineage>
</organism>
<dbReference type="PANTHER" id="PTHR13691:SF5">
    <property type="entry name" value="LARGE RIBOSOMAL SUBUNIT PROTEIN UL2M"/>
    <property type="match status" value="1"/>
</dbReference>
<evidence type="ECO:0000256" key="5">
    <source>
        <dbReference type="SAM" id="MobiDB-lite"/>
    </source>
</evidence>
<evidence type="ECO:0000259" key="7">
    <source>
        <dbReference type="SMART" id="SM01383"/>
    </source>
</evidence>
<proteinExistence type="inferred from homology"/>
<keyword evidence="4" id="KW-0694">RNA-binding</keyword>
<dbReference type="InterPro" id="IPR002171">
    <property type="entry name" value="Ribosomal_uL2"/>
</dbReference>
<protein>
    <recommendedName>
        <fullName evidence="4">Large ribosomal subunit protein uL2</fullName>
    </recommendedName>
</protein>
<dbReference type="EMBL" id="DRVY01000012">
    <property type="protein sequence ID" value="HHR91945.1"/>
    <property type="molecule type" value="Genomic_DNA"/>
</dbReference>
<sequence>MVLKRYKPTTPGSRHTVLVDDRMVVTSKPTVKSLLVAKTSVSGRRGEGKVCVRHRGGGEKRKYRIIDFKREIRGIPAVVESIEYDPNRTAYIALLCYENGVKSYILSPQGLKVGDKVIAGDKVEPKIGNAMPLSSIPVGTIVHNVELIPGRGGQIARSAGSYAVLQGIDNGYAQLKMPSGEIRLVPERCYATIGSVSNPEHSLEKLGKAGRKRHMGIRPTVRGKAMYAEAHPHGGGEARGVVGGPAKDIWGHLKGKKTRKKRKTSDKLILVRRTGEKVKH</sequence>
<evidence type="ECO:0000256" key="2">
    <source>
        <dbReference type="ARBA" id="ARBA00022980"/>
    </source>
</evidence>
<comment type="subunit">
    <text evidence="4">Part of the 50S ribosomal subunit. Forms a bridge to the 30S subunit in the 70S ribosome.</text>
</comment>